<evidence type="ECO:0000313" key="2">
    <source>
        <dbReference type="EMBL" id="KAJ1356346.1"/>
    </source>
</evidence>
<accession>A0AAD5MVD8</accession>
<dbReference type="Proteomes" id="UP001196413">
    <property type="component" value="Unassembled WGS sequence"/>
</dbReference>
<dbReference type="Pfam" id="PF17618">
    <property type="entry name" value="SL4P"/>
    <property type="match status" value="1"/>
</dbReference>
<evidence type="ECO:0000256" key="1">
    <source>
        <dbReference type="SAM" id="MobiDB-lite"/>
    </source>
</evidence>
<sequence length="290" mass="33644">MSAQPSPTPDDDMFTPEDVPESTTEPRTVCFRLFREGVSQFAIEYKDKDDLYQSFMRKLDELNIPRRKMYFVGDYEDHYEINDADTLLGLTLDNHCVKINVCPEGDVTDSCSDDPELAQESVETKRKAKGQKCPRSKNCGRGHSHGLHRAGEGHSRSRDYFACPRCSCGSQWKPPAFCQDPWWPHSHAHYRPPPHDHLRHPHEPWPHANSHCGPLPHSHYGHPNEPWPHSYFHYGLPPHPHYGHPPSFGAFMPFYQDRTDPRLQHCPFFGMMSARRNHGYNGWQYGYYGY</sequence>
<evidence type="ECO:0000313" key="3">
    <source>
        <dbReference type="Proteomes" id="UP001196413"/>
    </source>
</evidence>
<protein>
    <submittedName>
        <fullName evidence="2">Uncharacterized protein</fullName>
    </submittedName>
</protein>
<feature type="compositionally biased region" description="Basic residues" evidence="1">
    <location>
        <begin position="126"/>
        <end position="148"/>
    </location>
</feature>
<name>A0AAD5MVD8_PARTN</name>
<organism evidence="2 3">
    <name type="scientific">Parelaphostrongylus tenuis</name>
    <name type="common">Meningeal worm</name>
    <dbReference type="NCBI Taxonomy" id="148309"/>
    <lineage>
        <taxon>Eukaryota</taxon>
        <taxon>Metazoa</taxon>
        <taxon>Ecdysozoa</taxon>
        <taxon>Nematoda</taxon>
        <taxon>Chromadorea</taxon>
        <taxon>Rhabditida</taxon>
        <taxon>Rhabditina</taxon>
        <taxon>Rhabditomorpha</taxon>
        <taxon>Strongyloidea</taxon>
        <taxon>Metastrongylidae</taxon>
        <taxon>Parelaphostrongylus</taxon>
    </lineage>
</organism>
<keyword evidence="3" id="KW-1185">Reference proteome</keyword>
<feature type="region of interest" description="Disordered" evidence="1">
    <location>
        <begin position="1"/>
        <end position="24"/>
    </location>
</feature>
<gene>
    <name evidence="2" type="ORF">KIN20_014046</name>
</gene>
<reference evidence="2" key="1">
    <citation type="submission" date="2021-06" db="EMBL/GenBank/DDBJ databases">
        <title>Parelaphostrongylus tenuis whole genome reference sequence.</title>
        <authorList>
            <person name="Garwood T.J."/>
            <person name="Larsen P.A."/>
            <person name="Fountain-Jones N.M."/>
            <person name="Garbe J.R."/>
            <person name="Macchietto M.G."/>
            <person name="Kania S.A."/>
            <person name="Gerhold R.W."/>
            <person name="Richards J.E."/>
            <person name="Wolf T.M."/>
        </authorList>
    </citation>
    <scope>NUCLEOTIDE SEQUENCE</scope>
    <source>
        <strain evidence="2">MNPRO001-30</strain>
        <tissue evidence="2">Meninges</tissue>
    </source>
</reference>
<feature type="region of interest" description="Disordered" evidence="1">
    <location>
        <begin position="109"/>
        <end position="156"/>
    </location>
</feature>
<feature type="compositionally biased region" description="Acidic residues" evidence="1">
    <location>
        <begin position="9"/>
        <end position="20"/>
    </location>
</feature>
<dbReference type="EMBL" id="JAHQIW010002789">
    <property type="protein sequence ID" value="KAJ1356346.1"/>
    <property type="molecule type" value="Genomic_DNA"/>
</dbReference>
<dbReference type="InterPro" id="IPR035127">
    <property type="entry name" value="SL4P"/>
</dbReference>
<dbReference type="AlphaFoldDB" id="A0AAD5MVD8"/>
<proteinExistence type="predicted"/>
<comment type="caution">
    <text evidence="2">The sequence shown here is derived from an EMBL/GenBank/DDBJ whole genome shotgun (WGS) entry which is preliminary data.</text>
</comment>